<dbReference type="Proteomes" id="UP000004550">
    <property type="component" value="Chromosome"/>
</dbReference>
<reference evidence="2 3" key="1">
    <citation type="journal article" date="2012" name="J. Bacteriol.">
        <title>Genome sequence of Sphingobium indicum B90A, a hexachlorocyclohexane-degrading bacterium.</title>
        <authorList>
            <person name="Anand S."/>
            <person name="Sangwan N."/>
            <person name="Lata P."/>
            <person name="Kaur J."/>
            <person name="Dua A."/>
            <person name="Singh A.K."/>
            <person name="Verma M."/>
            <person name="Kaur J."/>
            <person name="Khurana J.P."/>
            <person name="Khurana P."/>
            <person name="Mathur S."/>
            <person name="Lal R."/>
        </authorList>
    </citation>
    <scope>NUCLEOTIDE SEQUENCE [LARGE SCALE GENOMIC DNA]</scope>
    <source>
        <strain evidence="3">DSM 16412 / CCM 7286 / MTCC 6364 / B90A</strain>
    </source>
</reference>
<name>A0A1L5BRK0_SPHIB</name>
<keyword evidence="1" id="KW-1133">Transmembrane helix</keyword>
<accession>A0A1L5BRK0</accession>
<dbReference type="AlphaFoldDB" id="A0A1L5BRK0"/>
<sequence>MATMMRAATEISMSATIIPLTDPQNGETASPLCSPLQPTHRASLTGARRPLWMFVRRWVEGLGWLVIVASIIAAIL</sequence>
<dbReference type="KEGG" id="sinb:SIDU_13790"/>
<feature type="transmembrane region" description="Helical" evidence="1">
    <location>
        <begin position="58"/>
        <end position="75"/>
    </location>
</feature>
<proteinExistence type="predicted"/>
<gene>
    <name evidence="2" type="ORF">SIDU_13790</name>
</gene>
<protein>
    <submittedName>
        <fullName evidence="2">Uncharacterized protein</fullName>
    </submittedName>
</protein>
<evidence type="ECO:0000313" key="2">
    <source>
        <dbReference type="EMBL" id="APL95496.1"/>
    </source>
</evidence>
<organism evidence="2 3">
    <name type="scientific">Sphingobium indicum (strain DSM 16412 / CCM 7286 / MTCC 6364 / B90A)</name>
    <dbReference type="NCBI Taxonomy" id="861109"/>
    <lineage>
        <taxon>Bacteria</taxon>
        <taxon>Pseudomonadati</taxon>
        <taxon>Pseudomonadota</taxon>
        <taxon>Alphaproteobacteria</taxon>
        <taxon>Sphingomonadales</taxon>
        <taxon>Sphingomonadaceae</taxon>
        <taxon>Sphingobium</taxon>
    </lineage>
</organism>
<keyword evidence="1" id="KW-0812">Transmembrane</keyword>
<evidence type="ECO:0000256" key="1">
    <source>
        <dbReference type="SAM" id="Phobius"/>
    </source>
</evidence>
<keyword evidence="1" id="KW-0472">Membrane</keyword>
<dbReference type="EMBL" id="CP013070">
    <property type="protein sequence ID" value="APL95496.1"/>
    <property type="molecule type" value="Genomic_DNA"/>
</dbReference>
<evidence type="ECO:0000313" key="3">
    <source>
        <dbReference type="Proteomes" id="UP000004550"/>
    </source>
</evidence>